<name>A0AAV2T4C1_CALDB</name>
<organism evidence="1 2">
    <name type="scientific">Calicophoron daubneyi</name>
    <name type="common">Rumen fluke</name>
    <name type="synonym">Paramphistomum daubneyi</name>
    <dbReference type="NCBI Taxonomy" id="300641"/>
    <lineage>
        <taxon>Eukaryota</taxon>
        <taxon>Metazoa</taxon>
        <taxon>Spiralia</taxon>
        <taxon>Lophotrochozoa</taxon>
        <taxon>Platyhelminthes</taxon>
        <taxon>Trematoda</taxon>
        <taxon>Digenea</taxon>
        <taxon>Plagiorchiida</taxon>
        <taxon>Pronocephalata</taxon>
        <taxon>Paramphistomoidea</taxon>
        <taxon>Paramphistomidae</taxon>
        <taxon>Calicophoron</taxon>
    </lineage>
</organism>
<gene>
    <name evidence="1" type="ORF">CDAUBV1_LOCUS4214</name>
</gene>
<dbReference type="AlphaFoldDB" id="A0AAV2T4C1"/>
<dbReference type="Proteomes" id="UP001497525">
    <property type="component" value="Unassembled WGS sequence"/>
</dbReference>
<sequence>MLSRRSLGLQKMELSKTVEEDRDFVTFTTGSTTVTHTGIRDLSPLSFKTLISMPKLRLDYSSSGIRLECGEPPTAVPQDRGRENVYPSSLLRRVANRIMRNRIRTKKMRSNANYDKFD</sequence>
<proteinExistence type="predicted"/>
<dbReference type="EMBL" id="CAXLJL010000101">
    <property type="protein sequence ID" value="CAL5131706.1"/>
    <property type="molecule type" value="Genomic_DNA"/>
</dbReference>
<evidence type="ECO:0000313" key="2">
    <source>
        <dbReference type="Proteomes" id="UP001497525"/>
    </source>
</evidence>
<evidence type="ECO:0000313" key="1">
    <source>
        <dbReference type="EMBL" id="CAL5131706.1"/>
    </source>
</evidence>
<comment type="caution">
    <text evidence="1">The sequence shown here is derived from an EMBL/GenBank/DDBJ whole genome shotgun (WGS) entry which is preliminary data.</text>
</comment>
<reference evidence="1" key="1">
    <citation type="submission" date="2024-06" db="EMBL/GenBank/DDBJ databases">
        <authorList>
            <person name="Liu X."/>
            <person name="Lenzi L."/>
            <person name="Haldenby T S."/>
            <person name="Uol C."/>
        </authorList>
    </citation>
    <scope>NUCLEOTIDE SEQUENCE</scope>
</reference>
<protein>
    <submittedName>
        <fullName evidence="1">Uncharacterized protein</fullName>
    </submittedName>
</protein>
<accession>A0AAV2T4C1</accession>